<dbReference type="EMBL" id="CP034036">
    <property type="protein sequence ID" value="QCR04650.1"/>
    <property type="molecule type" value="Genomic_DNA"/>
</dbReference>
<evidence type="ECO:0000313" key="3">
    <source>
        <dbReference type="Proteomes" id="UP000295985"/>
    </source>
</evidence>
<reference evidence="1 3" key="1">
    <citation type="submission" date="2018-04" db="EMBL/GenBank/DDBJ databases">
        <title>Brenneria corticis sp.nov.</title>
        <authorList>
            <person name="Li Y."/>
        </authorList>
    </citation>
    <scope>NUCLEOTIDE SEQUENCE [LARGE SCALE GENOMIC DNA]</scope>
    <source>
        <strain evidence="1 3">LMG 2694</strain>
    </source>
</reference>
<keyword evidence="4" id="KW-1185">Reference proteome</keyword>
<dbReference type="OrthoDB" id="2376767at2"/>
<dbReference type="InterPro" id="IPR025518">
    <property type="entry name" value="DUF4406"/>
</dbReference>
<reference evidence="2 4" key="2">
    <citation type="submission" date="2018-11" db="EMBL/GenBank/DDBJ databases">
        <title>Genome sequences of Brenneria nigrifluens and Brenneria rubrifaciens.</title>
        <authorList>
            <person name="Poret-Peterson A.T."/>
            <person name="McClean A.E."/>
            <person name="Kluepfel D.A."/>
        </authorList>
    </citation>
    <scope>NUCLEOTIDE SEQUENCE [LARGE SCALE GENOMIC DNA]</scope>
    <source>
        <strain evidence="2 4">ATCC 13028</strain>
    </source>
</reference>
<dbReference type="Proteomes" id="UP000303847">
    <property type="component" value="Chromosome"/>
</dbReference>
<sequence length="121" mass="14004">MSRKPTVFISGPMTGREDYNRDEFNFEAKELEKQGFIVLNPAILPDGLEHKHYMAMSLAMLEQADAIYLLEGWEKSTGATLEFDRAKQRGLLFMYQSTEVFTAAVARFRQQKGELREEVEY</sequence>
<evidence type="ECO:0000313" key="4">
    <source>
        <dbReference type="Proteomes" id="UP000303847"/>
    </source>
</evidence>
<proteinExistence type="predicted"/>
<dbReference type="AlphaFoldDB" id="A0A2U1USP4"/>
<dbReference type="Pfam" id="PF14359">
    <property type="entry name" value="DUF4406"/>
    <property type="match status" value="1"/>
</dbReference>
<name>A0A2U1USP4_9GAMM</name>
<accession>A0A2U1USP4</accession>
<organism evidence="1 3">
    <name type="scientific">Brenneria nigrifluens DSM 30175 = ATCC 13028</name>
    <dbReference type="NCBI Taxonomy" id="1121120"/>
    <lineage>
        <taxon>Bacteria</taxon>
        <taxon>Pseudomonadati</taxon>
        <taxon>Pseudomonadota</taxon>
        <taxon>Gammaproteobacteria</taxon>
        <taxon>Enterobacterales</taxon>
        <taxon>Pectobacteriaceae</taxon>
        <taxon>Brenneria</taxon>
    </lineage>
</organism>
<dbReference type="EMBL" id="QDKK01000011">
    <property type="protein sequence ID" value="PWC24685.1"/>
    <property type="molecule type" value="Genomic_DNA"/>
</dbReference>
<protein>
    <submittedName>
        <fullName evidence="1">DUF4406 domain-containing protein</fullName>
    </submittedName>
</protein>
<dbReference type="SUPFAM" id="SSF52309">
    <property type="entry name" value="N-(deoxy)ribosyltransferase-like"/>
    <property type="match status" value="1"/>
</dbReference>
<evidence type="ECO:0000313" key="1">
    <source>
        <dbReference type="EMBL" id="PWC24685.1"/>
    </source>
</evidence>
<dbReference type="Proteomes" id="UP000295985">
    <property type="component" value="Unassembled WGS sequence"/>
</dbReference>
<dbReference type="Gene3D" id="3.40.50.10400">
    <property type="entry name" value="Hypothetical protein PA1492"/>
    <property type="match status" value="1"/>
</dbReference>
<gene>
    <name evidence="1" type="ORF">DDT54_08335</name>
    <name evidence="2" type="ORF">EH206_10990</name>
</gene>
<dbReference type="RefSeq" id="WP_009112831.1">
    <property type="nucleotide sequence ID" value="NZ_CP034036.1"/>
</dbReference>
<evidence type="ECO:0000313" key="2">
    <source>
        <dbReference type="EMBL" id="QCR04650.1"/>
    </source>
</evidence>